<evidence type="ECO:0008006" key="8">
    <source>
        <dbReference type="Google" id="ProtNLM"/>
    </source>
</evidence>
<dbReference type="PANTHER" id="PTHR12428:SF34">
    <property type="entry name" value="MITOCHONDRIAL INNER MEMBRANE PROTEIN OXA1-LIKE"/>
    <property type="match status" value="1"/>
</dbReference>
<dbReference type="GO" id="GO:0032977">
    <property type="term" value="F:membrane insertase activity"/>
    <property type="evidence" value="ECO:0007669"/>
    <property type="project" value="InterPro"/>
</dbReference>
<dbReference type="CDD" id="cd20069">
    <property type="entry name" value="5TM_Oxa1-like"/>
    <property type="match status" value="1"/>
</dbReference>
<dbReference type="AlphaFoldDB" id="A0A835D1C4"/>
<gene>
    <name evidence="6" type="ORF">HHK36_027537</name>
</gene>
<comment type="similarity">
    <text evidence="2">Belongs to the OXA1/ALB3/YidC (TC 2.A.9.2) family.</text>
</comment>
<accession>A0A835D1C4</accession>
<dbReference type="OMA" id="LFCHWIT"/>
<reference evidence="6 7" key="1">
    <citation type="submission" date="2020-04" db="EMBL/GenBank/DDBJ databases">
        <title>Plant Genome Project.</title>
        <authorList>
            <person name="Zhang R.-G."/>
        </authorList>
    </citation>
    <scope>NUCLEOTIDE SEQUENCE [LARGE SCALE GENOMIC DNA]</scope>
    <source>
        <strain evidence="6">YNK0</strain>
        <tissue evidence="6">Leaf</tissue>
    </source>
</reference>
<evidence type="ECO:0000256" key="3">
    <source>
        <dbReference type="ARBA" id="ARBA00022692"/>
    </source>
</evidence>
<dbReference type="GO" id="GO:0005743">
    <property type="term" value="C:mitochondrial inner membrane"/>
    <property type="evidence" value="ECO:0007669"/>
    <property type="project" value="TreeGrafter"/>
</dbReference>
<evidence type="ECO:0000256" key="1">
    <source>
        <dbReference type="ARBA" id="ARBA00004141"/>
    </source>
</evidence>
<dbReference type="EMBL" id="JABCRI010000021">
    <property type="protein sequence ID" value="KAF8380067.1"/>
    <property type="molecule type" value="Genomic_DNA"/>
</dbReference>
<dbReference type="OrthoDB" id="2148490at2759"/>
<dbReference type="GO" id="GO:0032979">
    <property type="term" value="P:protein insertion into mitochondrial inner membrane from matrix"/>
    <property type="evidence" value="ECO:0007669"/>
    <property type="project" value="TreeGrafter"/>
</dbReference>
<evidence type="ECO:0000256" key="2">
    <source>
        <dbReference type="ARBA" id="ARBA00010583"/>
    </source>
</evidence>
<evidence type="ECO:0000256" key="5">
    <source>
        <dbReference type="ARBA" id="ARBA00023136"/>
    </source>
</evidence>
<dbReference type="PANTHER" id="PTHR12428">
    <property type="entry name" value="OXA1"/>
    <property type="match status" value="1"/>
</dbReference>
<comment type="caution">
    <text evidence="6">The sequence shown here is derived from an EMBL/GenBank/DDBJ whole genome shotgun (WGS) entry which is preliminary data.</text>
</comment>
<keyword evidence="4" id="KW-1133">Transmembrane helix</keyword>
<evidence type="ECO:0000313" key="6">
    <source>
        <dbReference type="EMBL" id="KAF8380067.1"/>
    </source>
</evidence>
<proteinExistence type="inferred from homology"/>
<name>A0A835D1C4_TETSI</name>
<evidence type="ECO:0000313" key="7">
    <source>
        <dbReference type="Proteomes" id="UP000655225"/>
    </source>
</evidence>
<keyword evidence="7" id="KW-1185">Reference proteome</keyword>
<sequence>MAEKVPSFKTGGAFWFTDLTTPDSLYILPVLTSLTFIASEINMKEGLKGNPDAGSMRNISLILSVLAVPLTMNFPKALFCHWITSNLFSLMYGLVIRQPEVKKFLGIPKIPVAPTTAP</sequence>
<organism evidence="6 7">
    <name type="scientific">Tetracentron sinense</name>
    <name type="common">Spur-leaf</name>
    <dbReference type="NCBI Taxonomy" id="13715"/>
    <lineage>
        <taxon>Eukaryota</taxon>
        <taxon>Viridiplantae</taxon>
        <taxon>Streptophyta</taxon>
        <taxon>Embryophyta</taxon>
        <taxon>Tracheophyta</taxon>
        <taxon>Spermatophyta</taxon>
        <taxon>Magnoliopsida</taxon>
        <taxon>Trochodendrales</taxon>
        <taxon>Trochodendraceae</taxon>
        <taxon>Tetracentron</taxon>
    </lineage>
</organism>
<protein>
    <recommendedName>
        <fullName evidence="8">Mitochondrial inner membrane protein OXA1-like</fullName>
    </recommendedName>
</protein>
<keyword evidence="5" id="KW-0472">Membrane</keyword>
<comment type="subcellular location">
    <subcellularLocation>
        <location evidence="1">Membrane</location>
        <topology evidence="1">Multi-pass membrane protein</topology>
    </subcellularLocation>
</comment>
<dbReference type="Proteomes" id="UP000655225">
    <property type="component" value="Unassembled WGS sequence"/>
</dbReference>
<dbReference type="InterPro" id="IPR001708">
    <property type="entry name" value="YidC/ALB3/OXA1/COX18"/>
</dbReference>
<keyword evidence="3" id="KW-0812">Transmembrane</keyword>
<evidence type="ECO:0000256" key="4">
    <source>
        <dbReference type="ARBA" id="ARBA00022989"/>
    </source>
</evidence>